<keyword evidence="4 20" id="KW-0812">Transmembrane</keyword>
<evidence type="ECO:0000256" key="8">
    <source>
        <dbReference type="ARBA" id="ARBA00022871"/>
    </source>
</evidence>
<dbReference type="GO" id="GO:0097228">
    <property type="term" value="C:sperm principal piece"/>
    <property type="evidence" value="ECO:0007669"/>
    <property type="project" value="TreeGrafter"/>
</dbReference>
<dbReference type="Pfam" id="PF15020">
    <property type="entry name" value="Beta-prop_CATSPERD"/>
    <property type="match status" value="1"/>
</dbReference>
<evidence type="ECO:0000256" key="2">
    <source>
        <dbReference type="ARBA" id="ARBA00022473"/>
    </source>
</evidence>
<evidence type="ECO:0000256" key="20">
    <source>
        <dbReference type="SAM" id="Phobius"/>
    </source>
</evidence>
<evidence type="ECO:0000313" key="25">
    <source>
        <dbReference type="Proteomes" id="UP000081671"/>
    </source>
</evidence>
<keyword evidence="3" id="KW-1003">Cell membrane</keyword>
<keyword evidence="2" id="KW-0217">Developmental protein</keyword>
<dbReference type="Proteomes" id="UP000081671">
    <property type="component" value="Unplaced"/>
</dbReference>
<evidence type="ECO:0000256" key="16">
    <source>
        <dbReference type="ARBA" id="ARBA00040129"/>
    </source>
</evidence>
<dbReference type="InterPro" id="IPR055451">
    <property type="entry name" value="Ig-like_CATSPERD"/>
</dbReference>
<evidence type="ECO:0000256" key="14">
    <source>
        <dbReference type="ARBA" id="ARBA00023273"/>
    </source>
</evidence>
<keyword evidence="5 21" id="KW-0732">Signal</keyword>
<evidence type="ECO:0000313" key="26">
    <source>
        <dbReference type="RefSeq" id="XP_012878114.1"/>
    </source>
</evidence>
<evidence type="ECO:0000256" key="3">
    <source>
        <dbReference type="ARBA" id="ARBA00022475"/>
    </source>
</evidence>
<keyword evidence="14" id="KW-0966">Cell projection</keyword>
<comment type="subcellular location">
    <subcellularLocation>
        <location evidence="15">Cell projection</location>
        <location evidence="15">Cilium</location>
        <location evidence="15">Flagellum membrane</location>
        <topology evidence="15">Single-pass type I membrane protein</topology>
    </subcellularLocation>
</comment>
<dbReference type="InterPro" id="IPR053814">
    <property type="entry name" value="CATSPERD/E_C"/>
</dbReference>
<feature type="transmembrane region" description="Helical" evidence="20">
    <location>
        <begin position="658"/>
        <end position="677"/>
    </location>
</feature>
<evidence type="ECO:0000259" key="22">
    <source>
        <dbReference type="Pfam" id="PF15020"/>
    </source>
</evidence>
<evidence type="ECO:0000259" key="23">
    <source>
        <dbReference type="Pfam" id="PF22850"/>
    </source>
</evidence>
<comment type="function">
    <text evidence="18">Auxiliary component of the CatSper complex, a complex involved in sperm cell hyperactivation. Sperm cell hyperactivation is needed for sperm motility which is essential late in the preparation of sperm for fertilization. Required for CATSPER1 stability before intraflagellar transport and/or incorporation of the CatSper complex channel into the flagellar membrane.</text>
</comment>
<gene>
    <name evidence="26" type="primary">Catsperd</name>
</gene>
<reference evidence="26" key="1">
    <citation type="submission" date="2025-08" db="UniProtKB">
        <authorList>
            <consortium name="RefSeq"/>
        </authorList>
    </citation>
    <scope>IDENTIFICATION</scope>
    <source>
        <tissue evidence="26">Kidney</tissue>
    </source>
</reference>
<evidence type="ECO:0000256" key="1">
    <source>
        <dbReference type="ARBA" id="ARBA00010246"/>
    </source>
</evidence>
<keyword evidence="12" id="KW-1015">Disulfide bond</keyword>
<evidence type="ECO:0000256" key="21">
    <source>
        <dbReference type="SAM" id="SignalP"/>
    </source>
</evidence>
<feature type="domain" description="CATSPERD beta-propeller" evidence="22">
    <location>
        <begin position="49"/>
        <end position="373"/>
    </location>
</feature>
<keyword evidence="9 20" id="KW-1133">Transmembrane helix</keyword>
<dbReference type="AlphaFoldDB" id="A0A1S3FQ16"/>
<dbReference type="GO" id="GO:0036128">
    <property type="term" value="C:CatSper complex"/>
    <property type="evidence" value="ECO:0007669"/>
    <property type="project" value="InterPro"/>
</dbReference>
<evidence type="ECO:0000256" key="4">
    <source>
        <dbReference type="ARBA" id="ARBA00022692"/>
    </source>
</evidence>
<dbReference type="GO" id="GO:0048240">
    <property type="term" value="P:sperm capacitation"/>
    <property type="evidence" value="ECO:0007669"/>
    <property type="project" value="TreeGrafter"/>
</dbReference>
<dbReference type="RefSeq" id="XP_012878114.1">
    <property type="nucleotide sequence ID" value="XM_013022660.1"/>
</dbReference>
<evidence type="ECO:0000256" key="11">
    <source>
        <dbReference type="ARBA" id="ARBA00023136"/>
    </source>
</evidence>
<evidence type="ECO:0000256" key="15">
    <source>
        <dbReference type="ARBA" id="ARBA00037793"/>
    </source>
</evidence>
<evidence type="ECO:0000256" key="5">
    <source>
        <dbReference type="ARBA" id="ARBA00022729"/>
    </source>
</evidence>
<evidence type="ECO:0000256" key="10">
    <source>
        <dbReference type="ARBA" id="ARBA00023069"/>
    </source>
</evidence>
<protein>
    <recommendedName>
        <fullName evidence="16">Cation channel sperm-associated auxiliary subunit delta</fullName>
    </recommendedName>
    <alternativeName>
        <fullName evidence="17">Transmembrane protein 146</fullName>
    </alternativeName>
</protein>
<evidence type="ECO:0000256" key="6">
    <source>
        <dbReference type="ARBA" id="ARBA00022782"/>
    </source>
</evidence>
<feature type="region of interest" description="Disordered" evidence="19">
    <location>
        <begin position="723"/>
        <end position="743"/>
    </location>
</feature>
<evidence type="ECO:0000256" key="17">
    <source>
        <dbReference type="ARBA" id="ARBA00041424"/>
    </source>
</evidence>
<evidence type="ECO:0000259" key="24">
    <source>
        <dbReference type="Pfam" id="PF23747"/>
    </source>
</evidence>
<dbReference type="InParanoid" id="A0A1S3FQ16"/>
<comment type="similarity">
    <text evidence="1">Belongs to the CATSPERD family.</text>
</comment>
<feature type="domain" description="CATSPERD Ig-like" evidence="24">
    <location>
        <begin position="393"/>
        <end position="512"/>
    </location>
</feature>
<dbReference type="Pfam" id="PF23747">
    <property type="entry name" value="Ig-like_CATSPERD"/>
    <property type="match status" value="1"/>
</dbReference>
<feature type="signal peptide" evidence="21">
    <location>
        <begin position="1"/>
        <end position="24"/>
    </location>
</feature>
<dbReference type="InterPro" id="IPR028751">
    <property type="entry name" value="CATSPERD/E"/>
</dbReference>
<dbReference type="OrthoDB" id="8646292at2759"/>
<name>A0A1S3FQ16_DIPOR</name>
<keyword evidence="11 20" id="KW-0472">Membrane</keyword>
<accession>A0A1S3FQ16</accession>
<dbReference type="Pfam" id="PF22850">
    <property type="entry name" value="CATSPERD-E_C"/>
    <property type="match status" value="1"/>
</dbReference>
<dbReference type="PANTHER" id="PTHR33722">
    <property type="entry name" value="CATION CHANNEL SPERM-ASSOCIATED PROTEIN SUBUNIT DELTA-RELATED"/>
    <property type="match status" value="1"/>
</dbReference>
<dbReference type="GeneID" id="105990296"/>
<dbReference type="FunCoup" id="A0A1S3FQ16">
    <property type="interactions" value="22"/>
</dbReference>
<feature type="transmembrane region" description="Helical" evidence="20">
    <location>
        <begin position="692"/>
        <end position="713"/>
    </location>
</feature>
<keyword evidence="13" id="KW-0325">Glycoprotein</keyword>
<dbReference type="GO" id="GO:0030317">
    <property type="term" value="P:flagellated sperm motility"/>
    <property type="evidence" value="ECO:0007669"/>
    <property type="project" value="TreeGrafter"/>
</dbReference>
<keyword evidence="6" id="KW-0221">Differentiation</keyword>
<feature type="domain" description="CATSPERD/E C-terminal" evidence="23">
    <location>
        <begin position="519"/>
        <end position="684"/>
    </location>
</feature>
<dbReference type="CTD" id="257062"/>
<keyword evidence="25" id="KW-1185">Reference proteome</keyword>
<keyword evidence="10" id="KW-0969">Cilium</keyword>
<keyword evidence="8" id="KW-0744">Spermatogenesis</keyword>
<sequence length="743" mass="83622">MLVWSLMVMVAAAAMMRPWPLARAQTLCRTRTVRTGKVFNVSKQAQREFLRFSSTTVLLRHPCERNIAVYLGQQIFFTRDNFESSLLPFTMPEWTMITAPEVTSAHFSGGALLLVVNGKVFGYNYRDNLWFQSQGVNHPVSHVSGDNCCFAKNALCVEISNDIFAYMQGDELAQAHIYFSNNGGYSFDLFVFESQAANPGMLGGIFHFHPLSQIGILIVDKGMAMFQYTDYPLNLSLGMAFPYKDTMNVVLTPGQKGFIILWSQNNLFVSPNSGQLVNTVQLQQEGKIQFPSIFDTNITIHNIAANENELAVLTRESNLFYGNLGFLSTPAVKLVDQSLWSPEAALTFHSSGMLEILTPVVDTAFAAFDFQKCSMNMQAILMDPSLHIEKCKIELLEGQFDEDLYTIDMKSSLLLSAFFIPRPGTSPIPLVMVSNPHSLGLHATMSEFGSTLDGNTQYRLDIKLEQQQHSGRTDPKFTSSIKRPTLSTLTVDVANKDISCVDMKPLSTLISVGCDLRKKIMVQKWQGDELQEEVTAEYVLLEVNGLFTYSYSLTAGSALCHTQPQNWTTIKQDSTTWNRENYVSCWEPSENPPLLWPDVPYQVLGGPTSNEIIFDQRNGIYIFYLSIVDPHYSYCHLYTTFSIYVYGAYPLPVVPPEITIFLLVIGMLLCLWLAYIIPKLLNTQCGLSIKNFWRWLGTKVWAFCTCSLLRSLLRRMWARMTQADRPPEASPSPATPDQDPVSK</sequence>
<evidence type="ECO:0000256" key="18">
    <source>
        <dbReference type="ARBA" id="ARBA00046028"/>
    </source>
</evidence>
<evidence type="ECO:0000256" key="12">
    <source>
        <dbReference type="ARBA" id="ARBA00023157"/>
    </source>
</evidence>
<dbReference type="PANTHER" id="PTHR33722:SF1">
    <property type="entry name" value="CATION CHANNEL SPERM-ASSOCIATED AUXILIARY SUBUNIT DELTA"/>
    <property type="match status" value="1"/>
</dbReference>
<proteinExistence type="inferred from homology"/>
<dbReference type="InterPro" id="IPR053813">
    <property type="entry name" value="CATSPERD_beta-prop"/>
</dbReference>
<evidence type="ECO:0000256" key="9">
    <source>
        <dbReference type="ARBA" id="ARBA00022989"/>
    </source>
</evidence>
<organism evidence="25 26">
    <name type="scientific">Dipodomys ordii</name>
    <name type="common">Ord's kangaroo rat</name>
    <dbReference type="NCBI Taxonomy" id="10020"/>
    <lineage>
        <taxon>Eukaryota</taxon>
        <taxon>Metazoa</taxon>
        <taxon>Chordata</taxon>
        <taxon>Craniata</taxon>
        <taxon>Vertebrata</taxon>
        <taxon>Euteleostomi</taxon>
        <taxon>Mammalia</taxon>
        <taxon>Eutheria</taxon>
        <taxon>Euarchontoglires</taxon>
        <taxon>Glires</taxon>
        <taxon>Rodentia</taxon>
        <taxon>Castorimorpha</taxon>
        <taxon>Heteromyidae</taxon>
        <taxon>Dipodomyinae</taxon>
        <taxon>Dipodomys</taxon>
    </lineage>
</organism>
<evidence type="ECO:0000256" key="13">
    <source>
        <dbReference type="ARBA" id="ARBA00023180"/>
    </source>
</evidence>
<evidence type="ECO:0000256" key="19">
    <source>
        <dbReference type="SAM" id="MobiDB-lite"/>
    </source>
</evidence>
<feature type="chain" id="PRO_5010178778" description="Cation channel sperm-associated auxiliary subunit delta" evidence="21">
    <location>
        <begin position="25"/>
        <end position="743"/>
    </location>
</feature>
<evidence type="ECO:0000256" key="7">
    <source>
        <dbReference type="ARBA" id="ARBA00022846"/>
    </source>
</evidence>
<feature type="transmembrane region" description="Helical" evidence="20">
    <location>
        <begin position="631"/>
        <end position="651"/>
    </location>
</feature>
<dbReference type="KEGG" id="dord:105990296"/>
<keyword evidence="7" id="KW-0282">Flagellum</keyword>